<proteinExistence type="predicted"/>
<dbReference type="AlphaFoldDB" id="A0AAQ2DSC2"/>
<name>A0AAQ2DSC2_ECOLX</name>
<sequence>MNTAHPSDCDGLQLALMVNREFWSTYDPEDRTTAPSRKEVIDFLVSRGASRNLAKSIDKVVRPAAMKAGGRPRKWR</sequence>
<dbReference type="EMBL" id="RRNI01000019">
    <property type="protein sequence ID" value="TJH19701.1"/>
    <property type="molecule type" value="Genomic_DNA"/>
</dbReference>
<dbReference type="Proteomes" id="UP000306700">
    <property type="component" value="Unassembled WGS sequence"/>
</dbReference>
<reference evidence="1 2" key="1">
    <citation type="submission" date="2018-12" db="EMBL/GenBank/DDBJ databases">
        <title>Food and Water Safety Consortium.</title>
        <authorList>
            <person name="Tyson S."/>
            <person name="Peterson C.-L."/>
            <person name="Olson A."/>
            <person name="Tyler S."/>
            <person name="Cabral J."/>
            <person name="Lynch T."/>
            <person name="Knox N."/>
            <person name="Van Domselaar G."/>
            <person name="Graham M."/>
        </authorList>
    </citation>
    <scope>NUCLEOTIDE SEQUENCE [LARGE SCALE GENOMIC DNA]</scope>
    <source>
        <strain evidence="1 2">FWSEC0384</strain>
    </source>
</reference>
<organism evidence="1 2">
    <name type="scientific">Escherichia coli</name>
    <dbReference type="NCBI Taxonomy" id="562"/>
    <lineage>
        <taxon>Bacteria</taxon>
        <taxon>Pseudomonadati</taxon>
        <taxon>Pseudomonadota</taxon>
        <taxon>Gammaproteobacteria</taxon>
        <taxon>Enterobacterales</taxon>
        <taxon>Enterobacteriaceae</taxon>
        <taxon>Escherichia</taxon>
    </lineage>
</organism>
<comment type="caution">
    <text evidence="1">The sequence shown here is derived from an EMBL/GenBank/DDBJ whole genome shotgun (WGS) entry which is preliminary data.</text>
</comment>
<evidence type="ECO:0000313" key="1">
    <source>
        <dbReference type="EMBL" id="TJH19701.1"/>
    </source>
</evidence>
<accession>A0AAQ2DSC2</accession>
<dbReference type="RefSeq" id="WP_106894534.1">
    <property type="nucleotide sequence ID" value="NZ_CP027323.1"/>
</dbReference>
<evidence type="ECO:0000313" key="2">
    <source>
        <dbReference type="Proteomes" id="UP000306700"/>
    </source>
</evidence>
<protein>
    <submittedName>
        <fullName evidence="1">Uncharacterized protein</fullName>
    </submittedName>
</protein>
<gene>
    <name evidence="1" type="ORF">C9160_17785</name>
</gene>